<keyword evidence="3" id="KW-1185">Reference proteome</keyword>
<dbReference type="AlphaFoldDB" id="A0A8K0VVP1"/>
<dbReference type="InterPro" id="IPR052895">
    <property type="entry name" value="HetReg/Transcr_Mod"/>
</dbReference>
<dbReference type="PANTHER" id="PTHR24148:SF64">
    <property type="entry name" value="HETEROKARYON INCOMPATIBILITY DOMAIN-CONTAINING PROTEIN"/>
    <property type="match status" value="1"/>
</dbReference>
<proteinExistence type="predicted"/>
<dbReference type="InterPro" id="IPR010730">
    <property type="entry name" value="HET"/>
</dbReference>
<organism evidence="2 3">
    <name type="scientific">Paraphoma chrysanthemicola</name>
    <dbReference type="NCBI Taxonomy" id="798071"/>
    <lineage>
        <taxon>Eukaryota</taxon>
        <taxon>Fungi</taxon>
        <taxon>Dikarya</taxon>
        <taxon>Ascomycota</taxon>
        <taxon>Pezizomycotina</taxon>
        <taxon>Dothideomycetes</taxon>
        <taxon>Pleosporomycetidae</taxon>
        <taxon>Pleosporales</taxon>
        <taxon>Pleosporineae</taxon>
        <taxon>Phaeosphaeriaceae</taxon>
        <taxon>Paraphoma</taxon>
    </lineage>
</organism>
<dbReference type="Pfam" id="PF06985">
    <property type="entry name" value="HET"/>
    <property type="match status" value="1"/>
</dbReference>
<protein>
    <submittedName>
        <fullName evidence="2">Heterokaryon incompatibility protein-domain-containing protein</fullName>
    </submittedName>
</protein>
<gene>
    <name evidence="2" type="ORF">FB567DRAFT_595110</name>
</gene>
<reference evidence="2" key="1">
    <citation type="journal article" date="2021" name="Nat. Commun.">
        <title>Genetic determinants of endophytism in the Arabidopsis root mycobiome.</title>
        <authorList>
            <person name="Mesny F."/>
            <person name="Miyauchi S."/>
            <person name="Thiergart T."/>
            <person name="Pickel B."/>
            <person name="Atanasova L."/>
            <person name="Karlsson M."/>
            <person name="Huettel B."/>
            <person name="Barry K.W."/>
            <person name="Haridas S."/>
            <person name="Chen C."/>
            <person name="Bauer D."/>
            <person name="Andreopoulos W."/>
            <person name="Pangilinan J."/>
            <person name="LaButti K."/>
            <person name="Riley R."/>
            <person name="Lipzen A."/>
            <person name="Clum A."/>
            <person name="Drula E."/>
            <person name="Henrissat B."/>
            <person name="Kohler A."/>
            <person name="Grigoriev I.V."/>
            <person name="Martin F.M."/>
            <person name="Hacquard S."/>
        </authorList>
    </citation>
    <scope>NUCLEOTIDE SEQUENCE</scope>
    <source>
        <strain evidence="2">MPI-SDFR-AT-0120</strain>
    </source>
</reference>
<accession>A0A8K0VVP1</accession>
<sequence>MPSQGFYPALETTGTAHNIRILDLDESSGDERRSLKGTIRVVSLIDRPSYTALSYVWGDFDKKYKYKIGHGDSTIEITPSCFYALQDIRRHFGRISIWVDSICIDQSNNLERNHQVRIMEEIYSQAYMVYVWLDYDQLKSHKQLGAFEPLRRLARGETKWYGKHCVDTFNMRYMFQHEWFVRGWTLQEAALAKNVLLVAEDDFIHWDNLAPAIAYLERVPADHLGQSNFHYLAQLRNMFAGDADVGRSVFDSAPIMQQMRQRRVSKDHDIAYAYYGLLQRAGAQLTEVDYTRQAIRVLCEFFRDLIRWDQSFMILLEDPGMSIPTWLPFKCNKQPVSHLGTETLAEDSRSNLQYPCRGEENNDAILAVRGSPLCLVACSITEADPRFATFLERSRQRGWVHFVTLRHWLYEHWAFHKIPAGLVFHQIKTALQQFAFEKTTWINDQYFTLENVSLWIEHLFDCLCDEDFLKSHRCDMECYHTLLYDNDSAADHFNYVGNALVRQMDKVSGGMRILEAIKPLLEVSTLIIASDGAIGIGPQCAEVGDQICRIAGVPTPLILRKEPTGRFRVIGKIALQYSEGQVLPVNDTCLEEFELVSF</sequence>
<comment type="caution">
    <text evidence="2">The sequence shown here is derived from an EMBL/GenBank/DDBJ whole genome shotgun (WGS) entry which is preliminary data.</text>
</comment>
<dbReference type="Proteomes" id="UP000813461">
    <property type="component" value="Unassembled WGS sequence"/>
</dbReference>
<name>A0A8K0VVP1_9PLEO</name>
<evidence type="ECO:0000313" key="2">
    <source>
        <dbReference type="EMBL" id="KAH7080774.1"/>
    </source>
</evidence>
<dbReference type="OrthoDB" id="3553147at2759"/>
<dbReference type="PANTHER" id="PTHR24148">
    <property type="entry name" value="ANKYRIN REPEAT DOMAIN-CONTAINING PROTEIN 39 HOMOLOG-RELATED"/>
    <property type="match status" value="1"/>
</dbReference>
<dbReference type="EMBL" id="JAGMVJ010000015">
    <property type="protein sequence ID" value="KAH7080774.1"/>
    <property type="molecule type" value="Genomic_DNA"/>
</dbReference>
<evidence type="ECO:0000259" key="1">
    <source>
        <dbReference type="Pfam" id="PF06985"/>
    </source>
</evidence>
<evidence type="ECO:0000313" key="3">
    <source>
        <dbReference type="Proteomes" id="UP000813461"/>
    </source>
</evidence>
<feature type="domain" description="Heterokaryon incompatibility" evidence="1">
    <location>
        <begin position="50"/>
        <end position="188"/>
    </location>
</feature>